<dbReference type="KEGG" id="cpro:CPRO_29500"/>
<keyword evidence="12" id="KW-1185">Reference proteome</keyword>
<dbReference type="AlphaFoldDB" id="A0A0X8VCH2"/>
<evidence type="ECO:0000313" key="10">
    <source>
        <dbReference type="EMBL" id="AMJ42480.1"/>
    </source>
</evidence>
<evidence type="ECO:0000313" key="13">
    <source>
        <dbReference type="Proteomes" id="UP000184204"/>
    </source>
</evidence>
<name>A0A0X8VCH2_ANAPI</name>
<gene>
    <name evidence="10" type="primary">ydcV</name>
    <name evidence="10" type="ORF">CPRO_29500</name>
    <name evidence="11" type="ORF">SAMN02745151_00437</name>
</gene>
<dbReference type="PROSITE" id="PS50928">
    <property type="entry name" value="ABC_TM1"/>
    <property type="match status" value="1"/>
</dbReference>
<keyword evidence="3 8" id="KW-0813">Transport</keyword>
<evidence type="ECO:0000313" key="11">
    <source>
        <dbReference type="EMBL" id="SHE33523.1"/>
    </source>
</evidence>
<dbReference type="Gene3D" id="1.10.3720.10">
    <property type="entry name" value="MetI-like"/>
    <property type="match status" value="1"/>
</dbReference>
<protein>
    <submittedName>
        <fullName evidence="10">Inner membrane ABC transporter permease protein YdcV</fullName>
    </submittedName>
    <submittedName>
        <fullName evidence="11">Spermidine/putrescine transport system permease protein</fullName>
    </submittedName>
</protein>
<dbReference type="PANTHER" id="PTHR43848">
    <property type="entry name" value="PUTRESCINE TRANSPORT SYSTEM PERMEASE PROTEIN POTI"/>
    <property type="match status" value="1"/>
</dbReference>
<comment type="subcellular location">
    <subcellularLocation>
        <location evidence="1 8">Cell membrane</location>
        <topology evidence="1 8">Multi-pass membrane protein</topology>
    </subcellularLocation>
</comment>
<keyword evidence="6 8" id="KW-1133">Transmembrane helix</keyword>
<evidence type="ECO:0000256" key="7">
    <source>
        <dbReference type="ARBA" id="ARBA00023136"/>
    </source>
</evidence>
<evidence type="ECO:0000256" key="3">
    <source>
        <dbReference type="ARBA" id="ARBA00022448"/>
    </source>
</evidence>
<evidence type="ECO:0000256" key="2">
    <source>
        <dbReference type="ARBA" id="ARBA00007069"/>
    </source>
</evidence>
<evidence type="ECO:0000256" key="6">
    <source>
        <dbReference type="ARBA" id="ARBA00022989"/>
    </source>
</evidence>
<dbReference type="EMBL" id="CP014223">
    <property type="protein sequence ID" value="AMJ42480.1"/>
    <property type="molecule type" value="Genomic_DNA"/>
</dbReference>
<dbReference type="InterPro" id="IPR035906">
    <property type="entry name" value="MetI-like_sf"/>
</dbReference>
<evidence type="ECO:0000256" key="5">
    <source>
        <dbReference type="ARBA" id="ARBA00022692"/>
    </source>
</evidence>
<evidence type="ECO:0000256" key="1">
    <source>
        <dbReference type="ARBA" id="ARBA00004651"/>
    </source>
</evidence>
<dbReference type="GO" id="GO:0005886">
    <property type="term" value="C:plasma membrane"/>
    <property type="evidence" value="ECO:0007669"/>
    <property type="project" value="UniProtKB-SubCell"/>
</dbReference>
<reference evidence="12" key="2">
    <citation type="submission" date="2016-01" db="EMBL/GenBank/DDBJ databases">
        <authorList>
            <person name="Poehlein A."/>
            <person name="Schlien K."/>
            <person name="Gottschalk G."/>
            <person name="Buckel W."/>
            <person name="Daniel R."/>
        </authorList>
    </citation>
    <scope>NUCLEOTIDE SEQUENCE [LARGE SCALE GENOMIC DNA]</scope>
    <source>
        <strain evidence="12">X2</strain>
    </source>
</reference>
<dbReference type="InterPro" id="IPR051789">
    <property type="entry name" value="Bact_Polyamine_Transport"/>
</dbReference>
<dbReference type="Proteomes" id="UP000184204">
    <property type="component" value="Unassembled WGS sequence"/>
</dbReference>
<evidence type="ECO:0000313" key="12">
    <source>
        <dbReference type="Proteomes" id="UP000068026"/>
    </source>
</evidence>
<feature type="domain" description="ABC transmembrane type-1" evidence="9">
    <location>
        <begin position="63"/>
        <end position="251"/>
    </location>
</feature>
<keyword evidence="5 8" id="KW-0812">Transmembrane</keyword>
<dbReference type="PANTHER" id="PTHR43848:SF2">
    <property type="entry name" value="PUTRESCINE TRANSPORT SYSTEM PERMEASE PROTEIN POTI"/>
    <property type="match status" value="1"/>
</dbReference>
<feature type="transmembrane region" description="Helical" evidence="8">
    <location>
        <begin position="12"/>
        <end position="33"/>
    </location>
</feature>
<accession>A0A0X8VCH2</accession>
<feature type="transmembrane region" description="Helical" evidence="8">
    <location>
        <begin position="230"/>
        <end position="256"/>
    </location>
</feature>
<feature type="transmembrane region" description="Helical" evidence="8">
    <location>
        <begin position="63"/>
        <end position="86"/>
    </location>
</feature>
<evidence type="ECO:0000256" key="8">
    <source>
        <dbReference type="RuleBase" id="RU363032"/>
    </source>
</evidence>
<dbReference type="InterPro" id="IPR000515">
    <property type="entry name" value="MetI-like"/>
</dbReference>
<dbReference type="Proteomes" id="UP000068026">
    <property type="component" value="Chromosome"/>
</dbReference>
<sequence>MEKKKRRLFSKILLGLTAVFFYVPILYIILFSFNSSRSLTKFEGFSLRWYEKMFADSTMMQSVAYTVIIALLATIVSTIVGTLTAIGLSKSKKIMKGIVEQVNNLPILNPEIVTGIGLLMFFSALGVRKGFLTLLLAHIMFCIPYVILSVTPKLRSLDPNLADAALDLGATPMQALWKVIVPQIRPGIISGALIAFTMSFDDFIISYFVTGNGVNNISILVYTMSKRVNPSINALSTLVILLITVALFIVNIIPILKEKKGSKLT</sequence>
<feature type="transmembrane region" description="Helical" evidence="8">
    <location>
        <begin position="131"/>
        <end position="148"/>
    </location>
</feature>
<dbReference type="RefSeq" id="WP_066053358.1">
    <property type="nucleotide sequence ID" value="NZ_CP014223.1"/>
</dbReference>
<dbReference type="EMBL" id="FQUA01000001">
    <property type="protein sequence ID" value="SHE33523.1"/>
    <property type="molecule type" value="Genomic_DNA"/>
</dbReference>
<reference evidence="11" key="3">
    <citation type="submission" date="2016-11" db="EMBL/GenBank/DDBJ databases">
        <authorList>
            <person name="Varghese N."/>
            <person name="Submissions S."/>
        </authorList>
    </citation>
    <scope>NUCLEOTIDE SEQUENCE</scope>
    <source>
        <strain evidence="11">DSM 1682</strain>
    </source>
</reference>
<dbReference type="CDD" id="cd06261">
    <property type="entry name" value="TM_PBP2"/>
    <property type="match status" value="1"/>
</dbReference>
<dbReference type="GO" id="GO:0055085">
    <property type="term" value="P:transmembrane transport"/>
    <property type="evidence" value="ECO:0007669"/>
    <property type="project" value="InterPro"/>
</dbReference>
<dbReference type="Pfam" id="PF00528">
    <property type="entry name" value="BPD_transp_1"/>
    <property type="match status" value="1"/>
</dbReference>
<comment type="similarity">
    <text evidence="2">Belongs to the binding-protein-dependent transport system permease family. CysTW subfamily.</text>
</comment>
<keyword evidence="7 8" id="KW-0472">Membrane</keyword>
<evidence type="ECO:0000256" key="4">
    <source>
        <dbReference type="ARBA" id="ARBA00022475"/>
    </source>
</evidence>
<proteinExistence type="inferred from homology"/>
<keyword evidence="4" id="KW-1003">Cell membrane</keyword>
<reference evidence="13" key="4">
    <citation type="submission" date="2016-11" db="EMBL/GenBank/DDBJ databases">
        <authorList>
            <person name="Jaros S."/>
            <person name="Januszkiewicz K."/>
            <person name="Wedrychowicz H."/>
        </authorList>
    </citation>
    <scope>NUCLEOTIDE SEQUENCE [LARGE SCALE GENOMIC DNA]</scope>
    <source>
        <strain evidence="13">DSM 1682</strain>
    </source>
</reference>
<reference evidence="10 12" key="1">
    <citation type="journal article" date="2016" name="Genome Announc.">
        <title>Complete Genome Sequence of the Amino Acid-Fermenting Clostridium propionicum X2 (DSM 1682).</title>
        <authorList>
            <person name="Poehlein A."/>
            <person name="Schlien K."/>
            <person name="Chowdhury N.P."/>
            <person name="Gottschalk G."/>
            <person name="Buckel W."/>
            <person name="Daniel R."/>
        </authorList>
    </citation>
    <scope>NUCLEOTIDE SEQUENCE [LARGE SCALE GENOMIC DNA]</scope>
    <source>
        <strain evidence="10 12">X2</strain>
    </source>
</reference>
<dbReference type="SUPFAM" id="SSF161098">
    <property type="entry name" value="MetI-like"/>
    <property type="match status" value="1"/>
</dbReference>
<organism evidence="11 13">
    <name type="scientific">Anaerotignum propionicum DSM 1682</name>
    <dbReference type="NCBI Taxonomy" id="991789"/>
    <lineage>
        <taxon>Bacteria</taxon>
        <taxon>Bacillati</taxon>
        <taxon>Bacillota</taxon>
        <taxon>Clostridia</taxon>
        <taxon>Lachnospirales</taxon>
        <taxon>Anaerotignaceae</taxon>
        <taxon>Anaerotignum</taxon>
    </lineage>
</organism>
<evidence type="ECO:0000259" key="9">
    <source>
        <dbReference type="PROSITE" id="PS50928"/>
    </source>
</evidence>